<keyword evidence="4" id="KW-0812">Transmembrane</keyword>
<dbReference type="SUPFAM" id="SSF48452">
    <property type="entry name" value="TPR-like"/>
    <property type="match status" value="2"/>
</dbReference>
<dbReference type="PROSITE" id="PS50005">
    <property type="entry name" value="TPR"/>
    <property type="match status" value="4"/>
</dbReference>
<reference evidence="6" key="1">
    <citation type="submission" date="2019-02" db="EMBL/GenBank/DDBJ databases">
        <authorList>
            <person name="Li S.-H."/>
        </authorList>
    </citation>
    <scope>NUCLEOTIDE SEQUENCE</scope>
    <source>
        <strain evidence="6">IMCC8485</strain>
    </source>
</reference>
<dbReference type="PROSITE" id="PS50104">
    <property type="entry name" value="TIR"/>
    <property type="match status" value="1"/>
</dbReference>
<feature type="transmembrane region" description="Helical" evidence="4">
    <location>
        <begin position="155"/>
        <end position="176"/>
    </location>
</feature>
<comment type="caution">
    <text evidence="6">The sequence shown here is derived from an EMBL/GenBank/DDBJ whole genome shotgun (WGS) entry which is preliminary data.</text>
</comment>
<dbReference type="InterPro" id="IPR051012">
    <property type="entry name" value="CellSynth/LPSAsmb/PSIAsmb"/>
</dbReference>
<evidence type="ECO:0000256" key="1">
    <source>
        <dbReference type="ARBA" id="ARBA00022737"/>
    </source>
</evidence>
<evidence type="ECO:0000256" key="4">
    <source>
        <dbReference type="SAM" id="Phobius"/>
    </source>
</evidence>
<accession>A0ABT3SXB1</accession>
<dbReference type="Gene3D" id="3.40.50.10140">
    <property type="entry name" value="Toll/interleukin-1 receptor homology (TIR) domain"/>
    <property type="match status" value="1"/>
</dbReference>
<feature type="repeat" description="TPR" evidence="3">
    <location>
        <begin position="556"/>
        <end position="589"/>
    </location>
</feature>
<keyword evidence="2 3" id="KW-0802">TPR repeat</keyword>
<dbReference type="SMART" id="SM00255">
    <property type="entry name" value="TIR"/>
    <property type="match status" value="1"/>
</dbReference>
<feature type="repeat" description="TPR" evidence="3">
    <location>
        <begin position="489"/>
        <end position="522"/>
    </location>
</feature>
<keyword evidence="4" id="KW-0472">Membrane</keyword>
<dbReference type="Proteomes" id="UP001143307">
    <property type="component" value="Unassembled WGS sequence"/>
</dbReference>
<dbReference type="PANTHER" id="PTHR45586:SF1">
    <property type="entry name" value="LIPOPOLYSACCHARIDE ASSEMBLY PROTEIN B"/>
    <property type="match status" value="1"/>
</dbReference>
<dbReference type="RefSeq" id="WP_279253034.1">
    <property type="nucleotide sequence ID" value="NZ_SHNP01000004.1"/>
</dbReference>
<keyword evidence="4" id="KW-1133">Transmembrane helix</keyword>
<evidence type="ECO:0000313" key="6">
    <source>
        <dbReference type="EMBL" id="MCX2974236.1"/>
    </source>
</evidence>
<organism evidence="6 7">
    <name type="scientific">Candidatus Seongchinamella marina</name>
    <dbReference type="NCBI Taxonomy" id="2518990"/>
    <lineage>
        <taxon>Bacteria</taxon>
        <taxon>Pseudomonadati</taxon>
        <taxon>Pseudomonadota</taxon>
        <taxon>Gammaproteobacteria</taxon>
        <taxon>Cellvibrionales</taxon>
        <taxon>Halieaceae</taxon>
        <taxon>Seongchinamella</taxon>
    </lineage>
</organism>
<sequence>MEKPFSAYRGHDPYVFICYAHRDSTVVYTDLVSLKERGVNVWYDEGIPGGTSWRAEIAESLRRSRRLLFFISPRSLTSEHCMKEVRFALDESIDIVPIFLEDCKLPAEFALALGGVQAIYRDSDILYAQHLEAAAKGKLAGESSAGRRRREKKSFITPFALALTLLVLGGIAALYFKPGSGEIGEASQAAAESSQVDQASIAVMPFTNFSDDKDMGYFGDGLAEEILNLLANLRELNVSARTSSFYFKDRTVDIPTIARHLGVRHVLEGSVRFDGDRVRVTAQLIDAEKGFHIWSDSYDRDMSNIFTLQDEIAGEVVKKLEIVLSSSSKGVLARKVSLDPDAYDRYLRGRDYLRQPHDDETLSRAELMFQRALEIAPDYADAYAGLCDTLLLWYLVDMDASRFAASEDACLQAQTLDSRAPTVHVALGNLYRGSGQYALAEREFNEAISLNTSGVDAYVGLSQTFAAAGKLALAEQTLVRAIELQPNNWSVSMAMGKYLVNIGRVEEAISYFERIDSLLPESGAAANNLGSAFFLTGRFEDAAEAWEQAIARTPTVDIYANLGASYFFLQRFDEAAAMYRKGLNLAPKHFEMWGNYGDALMAAGAPDDERARVYLRAYELAEENLRINPSDAITLSLIGHYLARLGRDEEALKNVKLALELAQKDIYVYYFSAITLSTLNELDRAQQAADEALALGYPQFMLDADIGLQPLREQLRSKQNTVR</sequence>
<dbReference type="Gene3D" id="1.25.40.10">
    <property type="entry name" value="Tetratricopeptide repeat domain"/>
    <property type="match status" value="3"/>
</dbReference>
<evidence type="ECO:0000313" key="7">
    <source>
        <dbReference type="Proteomes" id="UP001143307"/>
    </source>
</evidence>
<dbReference type="PANTHER" id="PTHR45586">
    <property type="entry name" value="TPR REPEAT-CONTAINING PROTEIN PA4667"/>
    <property type="match status" value="1"/>
</dbReference>
<proteinExistence type="predicted"/>
<keyword evidence="7" id="KW-1185">Reference proteome</keyword>
<dbReference type="InterPro" id="IPR000157">
    <property type="entry name" value="TIR_dom"/>
</dbReference>
<dbReference type="InterPro" id="IPR035897">
    <property type="entry name" value="Toll_tir_struct_dom_sf"/>
</dbReference>
<evidence type="ECO:0000256" key="3">
    <source>
        <dbReference type="PROSITE-ProRule" id="PRU00339"/>
    </source>
</evidence>
<evidence type="ECO:0000256" key="2">
    <source>
        <dbReference type="ARBA" id="ARBA00022803"/>
    </source>
</evidence>
<name>A0ABT3SXB1_9GAMM</name>
<dbReference type="SUPFAM" id="SSF52200">
    <property type="entry name" value="Toll/Interleukin receptor TIR domain"/>
    <property type="match status" value="1"/>
</dbReference>
<dbReference type="Gene3D" id="3.40.50.10070">
    <property type="entry name" value="TolB, N-terminal domain"/>
    <property type="match status" value="1"/>
</dbReference>
<dbReference type="InterPro" id="IPR019734">
    <property type="entry name" value="TPR_rpt"/>
</dbReference>
<feature type="repeat" description="TPR" evidence="3">
    <location>
        <begin position="455"/>
        <end position="488"/>
    </location>
</feature>
<dbReference type="PROSITE" id="PS50293">
    <property type="entry name" value="TPR_REGION"/>
    <property type="match status" value="1"/>
</dbReference>
<dbReference type="InterPro" id="IPR011990">
    <property type="entry name" value="TPR-like_helical_dom_sf"/>
</dbReference>
<dbReference type="Pfam" id="PF13676">
    <property type="entry name" value="TIR_2"/>
    <property type="match status" value="1"/>
</dbReference>
<dbReference type="Pfam" id="PF13432">
    <property type="entry name" value="TPR_16"/>
    <property type="match status" value="3"/>
</dbReference>
<evidence type="ECO:0000259" key="5">
    <source>
        <dbReference type="PROSITE" id="PS50104"/>
    </source>
</evidence>
<dbReference type="EMBL" id="SHNP01000004">
    <property type="protein sequence ID" value="MCX2974236.1"/>
    <property type="molecule type" value="Genomic_DNA"/>
</dbReference>
<dbReference type="SMART" id="SM00028">
    <property type="entry name" value="TPR"/>
    <property type="match status" value="6"/>
</dbReference>
<protein>
    <submittedName>
        <fullName evidence="6">TIR domain-containing protein</fullName>
    </submittedName>
</protein>
<keyword evidence="1" id="KW-0677">Repeat</keyword>
<feature type="domain" description="TIR" evidence="5">
    <location>
        <begin position="11"/>
        <end position="143"/>
    </location>
</feature>
<feature type="repeat" description="TPR" evidence="3">
    <location>
        <begin position="421"/>
        <end position="454"/>
    </location>
</feature>
<gene>
    <name evidence="6" type="ORF">EYC87_11640</name>
</gene>